<reference evidence="1 2" key="1">
    <citation type="submission" date="2023-01" db="EMBL/GenBank/DDBJ databases">
        <authorList>
            <person name="Whitehead M."/>
        </authorList>
    </citation>
    <scope>NUCLEOTIDE SEQUENCE [LARGE SCALE GENOMIC DNA]</scope>
</reference>
<organism evidence="1 2">
    <name type="scientific">Macrosiphum euphorbiae</name>
    <name type="common">potato aphid</name>
    <dbReference type="NCBI Taxonomy" id="13131"/>
    <lineage>
        <taxon>Eukaryota</taxon>
        <taxon>Metazoa</taxon>
        <taxon>Ecdysozoa</taxon>
        <taxon>Arthropoda</taxon>
        <taxon>Hexapoda</taxon>
        <taxon>Insecta</taxon>
        <taxon>Pterygota</taxon>
        <taxon>Neoptera</taxon>
        <taxon>Paraneoptera</taxon>
        <taxon>Hemiptera</taxon>
        <taxon>Sternorrhyncha</taxon>
        <taxon>Aphidomorpha</taxon>
        <taxon>Aphidoidea</taxon>
        <taxon>Aphididae</taxon>
        <taxon>Macrosiphini</taxon>
        <taxon>Macrosiphum</taxon>
    </lineage>
</organism>
<keyword evidence="2" id="KW-1185">Reference proteome</keyword>
<proteinExistence type="predicted"/>
<name>A0AAV0WVJ3_9HEMI</name>
<sequence>MKLMESDFKMLHGDKLSKSSGIMTTLSSMIKSNIQHLNLPQEVVMCMVRTRTFIRLNNMNRELKCGLLHKKLKKFTS</sequence>
<evidence type="ECO:0000313" key="1">
    <source>
        <dbReference type="EMBL" id="CAI6359887.1"/>
    </source>
</evidence>
<dbReference type="Proteomes" id="UP001160148">
    <property type="component" value="Unassembled WGS sequence"/>
</dbReference>
<evidence type="ECO:0000313" key="2">
    <source>
        <dbReference type="Proteomes" id="UP001160148"/>
    </source>
</evidence>
<comment type="caution">
    <text evidence="1">The sequence shown here is derived from an EMBL/GenBank/DDBJ whole genome shotgun (WGS) entry which is preliminary data.</text>
</comment>
<dbReference type="AlphaFoldDB" id="A0AAV0WVJ3"/>
<accession>A0AAV0WVJ3</accession>
<protein>
    <submittedName>
        <fullName evidence="1">Uncharacterized protein</fullName>
    </submittedName>
</protein>
<dbReference type="EMBL" id="CARXXK010000002">
    <property type="protein sequence ID" value="CAI6359887.1"/>
    <property type="molecule type" value="Genomic_DNA"/>
</dbReference>
<gene>
    <name evidence="1" type="ORF">MEUPH1_LOCUS15252</name>
</gene>